<evidence type="ECO:0000256" key="6">
    <source>
        <dbReference type="ARBA" id="ARBA00012487"/>
    </source>
</evidence>
<dbReference type="EC" id="2.7.7.41" evidence="6 18"/>
<evidence type="ECO:0000256" key="5">
    <source>
        <dbReference type="ARBA" id="ARBA00010185"/>
    </source>
</evidence>
<evidence type="ECO:0000256" key="12">
    <source>
        <dbReference type="ARBA" id="ARBA00022695"/>
    </source>
</evidence>
<evidence type="ECO:0000256" key="16">
    <source>
        <dbReference type="ARBA" id="ARBA00023209"/>
    </source>
</evidence>
<keyword evidence="14" id="KW-0443">Lipid metabolism</keyword>
<evidence type="ECO:0000256" key="13">
    <source>
        <dbReference type="ARBA" id="ARBA00022989"/>
    </source>
</evidence>
<evidence type="ECO:0000313" key="21">
    <source>
        <dbReference type="Proteomes" id="UP000245535"/>
    </source>
</evidence>
<keyword evidence="16" id="KW-0594">Phospholipid biosynthesis</keyword>
<proteinExistence type="inferred from homology"/>
<sequence>MSNLNKLSELWQRVITALIGGTLILFCLAYNEWTYFGIFFLVCTLTMREFFKLLGINGNLPLKSYGTFLGLALYTISFCVEKKFVTDTSYYFLLIGLSSTYMIKLYSKRDVKPFRSIAYTFLGILYVALPFSLMHKIVLIEQHYHFEILLGSLFIQWASDSGAYFSGRMLGKHKLFERVSPKKTWEGSIGGAVCALLVSQGCAYYWDILVNWQWAAIAGIIVVAGTYGDLVESLFKRSIKIKDSGHVLPGHGGFLDRFDSILIAMPFIVAFVKIVVHP</sequence>
<evidence type="ECO:0000256" key="17">
    <source>
        <dbReference type="ARBA" id="ARBA00023264"/>
    </source>
</evidence>
<evidence type="ECO:0000256" key="2">
    <source>
        <dbReference type="ARBA" id="ARBA00004651"/>
    </source>
</evidence>
<gene>
    <name evidence="20" type="ORF">BC781_10633</name>
</gene>
<dbReference type="Pfam" id="PF01148">
    <property type="entry name" value="CTP_transf_1"/>
    <property type="match status" value="1"/>
</dbReference>
<feature type="transmembrane region" description="Helical" evidence="19">
    <location>
        <begin position="144"/>
        <end position="166"/>
    </location>
</feature>
<evidence type="ECO:0000256" key="18">
    <source>
        <dbReference type="RuleBase" id="RU003938"/>
    </source>
</evidence>
<feature type="transmembrane region" description="Helical" evidence="19">
    <location>
        <begin position="118"/>
        <end position="138"/>
    </location>
</feature>
<comment type="similarity">
    <text evidence="5 18">Belongs to the CDS family.</text>
</comment>
<dbReference type="RefSeq" id="WP_109620890.1">
    <property type="nucleotide sequence ID" value="NZ_QGDO01000006.1"/>
</dbReference>
<name>A0A315Z5Z5_SEDFL</name>
<keyword evidence="21" id="KW-1185">Reference proteome</keyword>
<dbReference type="GO" id="GO:0016024">
    <property type="term" value="P:CDP-diacylglycerol biosynthetic process"/>
    <property type="evidence" value="ECO:0007669"/>
    <property type="project" value="UniProtKB-UniPathway"/>
</dbReference>
<comment type="caution">
    <text evidence="20">The sequence shown here is derived from an EMBL/GenBank/DDBJ whole genome shotgun (WGS) entry which is preliminary data.</text>
</comment>
<evidence type="ECO:0000256" key="3">
    <source>
        <dbReference type="ARBA" id="ARBA00005119"/>
    </source>
</evidence>
<evidence type="ECO:0000256" key="7">
    <source>
        <dbReference type="ARBA" id="ARBA00019373"/>
    </source>
</evidence>
<feature type="transmembrane region" description="Helical" evidence="19">
    <location>
        <begin position="88"/>
        <end position="106"/>
    </location>
</feature>
<evidence type="ECO:0000313" key="20">
    <source>
        <dbReference type="EMBL" id="PWJ39132.1"/>
    </source>
</evidence>
<comment type="pathway">
    <text evidence="4">Lipid metabolism.</text>
</comment>
<feature type="transmembrane region" description="Helical" evidence="19">
    <location>
        <begin position="212"/>
        <end position="231"/>
    </location>
</feature>
<comment type="pathway">
    <text evidence="3 18">Phospholipid metabolism; CDP-diacylglycerol biosynthesis; CDP-diacylglycerol from sn-glycerol 3-phosphate: step 3/3.</text>
</comment>
<reference evidence="20 21" key="1">
    <citation type="submission" date="2018-03" db="EMBL/GenBank/DDBJ databases">
        <title>Genomic Encyclopedia of Archaeal and Bacterial Type Strains, Phase II (KMG-II): from individual species to whole genera.</title>
        <authorList>
            <person name="Goeker M."/>
        </authorList>
    </citation>
    <scope>NUCLEOTIDE SEQUENCE [LARGE SCALE GENOMIC DNA]</scope>
    <source>
        <strain evidence="20 21">DSM 28229</strain>
    </source>
</reference>
<evidence type="ECO:0000256" key="19">
    <source>
        <dbReference type="SAM" id="Phobius"/>
    </source>
</evidence>
<dbReference type="Proteomes" id="UP000245535">
    <property type="component" value="Unassembled WGS sequence"/>
</dbReference>
<dbReference type="GO" id="GO:0005886">
    <property type="term" value="C:plasma membrane"/>
    <property type="evidence" value="ECO:0007669"/>
    <property type="project" value="UniProtKB-SubCell"/>
</dbReference>
<protein>
    <recommendedName>
        <fullName evidence="7 18">Phosphatidate cytidylyltransferase</fullName>
        <ecNumber evidence="6 18">2.7.7.41</ecNumber>
    </recommendedName>
</protein>
<comment type="catalytic activity">
    <reaction evidence="1 18">
        <text>a 1,2-diacyl-sn-glycero-3-phosphate + CTP + H(+) = a CDP-1,2-diacyl-sn-glycerol + diphosphate</text>
        <dbReference type="Rhea" id="RHEA:16229"/>
        <dbReference type="ChEBI" id="CHEBI:15378"/>
        <dbReference type="ChEBI" id="CHEBI:33019"/>
        <dbReference type="ChEBI" id="CHEBI:37563"/>
        <dbReference type="ChEBI" id="CHEBI:58332"/>
        <dbReference type="ChEBI" id="CHEBI:58608"/>
        <dbReference type="EC" id="2.7.7.41"/>
    </reaction>
</comment>
<keyword evidence="9" id="KW-0444">Lipid biosynthesis</keyword>
<keyword evidence="11 18" id="KW-0812">Transmembrane</keyword>
<evidence type="ECO:0000256" key="9">
    <source>
        <dbReference type="ARBA" id="ARBA00022516"/>
    </source>
</evidence>
<evidence type="ECO:0000256" key="15">
    <source>
        <dbReference type="ARBA" id="ARBA00023136"/>
    </source>
</evidence>
<keyword evidence="17" id="KW-1208">Phospholipid metabolism</keyword>
<dbReference type="InterPro" id="IPR000374">
    <property type="entry name" value="PC_trans"/>
</dbReference>
<evidence type="ECO:0000256" key="11">
    <source>
        <dbReference type="ARBA" id="ARBA00022692"/>
    </source>
</evidence>
<keyword evidence="13 19" id="KW-1133">Transmembrane helix</keyword>
<accession>A0A315Z5Z5</accession>
<dbReference type="AlphaFoldDB" id="A0A315Z5Z5"/>
<evidence type="ECO:0000256" key="10">
    <source>
        <dbReference type="ARBA" id="ARBA00022679"/>
    </source>
</evidence>
<keyword evidence="10 18" id="KW-0808">Transferase</keyword>
<keyword evidence="8" id="KW-1003">Cell membrane</keyword>
<dbReference type="PANTHER" id="PTHR46382:SF1">
    <property type="entry name" value="PHOSPHATIDATE CYTIDYLYLTRANSFERASE"/>
    <property type="match status" value="1"/>
</dbReference>
<feature type="transmembrane region" description="Helical" evidence="19">
    <location>
        <begin position="187"/>
        <end position="206"/>
    </location>
</feature>
<comment type="subcellular location">
    <subcellularLocation>
        <location evidence="2">Cell membrane</location>
        <topology evidence="2">Multi-pass membrane protein</topology>
    </subcellularLocation>
</comment>
<dbReference type="GO" id="GO:0004605">
    <property type="term" value="F:phosphatidate cytidylyltransferase activity"/>
    <property type="evidence" value="ECO:0007669"/>
    <property type="project" value="UniProtKB-EC"/>
</dbReference>
<organism evidence="20 21">
    <name type="scientific">Sediminitomix flava</name>
    <dbReference type="NCBI Taxonomy" id="379075"/>
    <lineage>
        <taxon>Bacteria</taxon>
        <taxon>Pseudomonadati</taxon>
        <taxon>Bacteroidota</taxon>
        <taxon>Cytophagia</taxon>
        <taxon>Cytophagales</taxon>
        <taxon>Flammeovirgaceae</taxon>
        <taxon>Sediminitomix</taxon>
    </lineage>
</organism>
<dbReference type="PANTHER" id="PTHR46382">
    <property type="entry name" value="PHOSPHATIDATE CYTIDYLYLTRANSFERASE"/>
    <property type="match status" value="1"/>
</dbReference>
<evidence type="ECO:0000256" key="4">
    <source>
        <dbReference type="ARBA" id="ARBA00005189"/>
    </source>
</evidence>
<dbReference type="PROSITE" id="PS01315">
    <property type="entry name" value="CDS"/>
    <property type="match status" value="1"/>
</dbReference>
<dbReference type="EMBL" id="QGDO01000006">
    <property type="protein sequence ID" value="PWJ39132.1"/>
    <property type="molecule type" value="Genomic_DNA"/>
</dbReference>
<dbReference type="OrthoDB" id="9799199at2"/>
<feature type="transmembrane region" description="Helical" evidence="19">
    <location>
        <begin position="15"/>
        <end position="42"/>
    </location>
</feature>
<feature type="transmembrane region" description="Helical" evidence="19">
    <location>
        <begin position="54"/>
        <end position="76"/>
    </location>
</feature>
<evidence type="ECO:0000256" key="8">
    <source>
        <dbReference type="ARBA" id="ARBA00022475"/>
    </source>
</evidence>
<dbReference type="UniPathway" id="UPA00557">
    <property type="reaction ID" value="UER00614"/>
</dbReference>
<keyword evidence="12 18" id="KW-0548">Nucleotidyltransferase</keyword>
<keyword evidence="15 19" id="KW-0472">Membrane</keyword>
<evidence type="ECO:0000256" key="14">
    <source>
        <dbReference type="ARBA" id="ARBA00023098"/>
    </source>
</evidence>
<evidence type="ECO:0000256" key="1">
    <source>
        <dbReference type="ARBA" id="ARBA00001698"/>
    </source>
</evidence>